<name>A0ABU1J4N4_9BACL</name>
<organism evidence="2 3">
    <name type="scientific">Paenibacillus hunanensis</name>
    <dbReference type="NCBI Taxonomy" id="539262"/>
    <lineage>
        <taxon>Bacteria</taxon>
        <taxon>Bacillati</taxon>
        <taxon>Bacillota</taxon>
        <taxon>Bacilli</taxon>
        <taxon>Bacillales</taxon>
        <taxon>Paenibacillaceae</taxon>
        <taxon>Paenibacillus</taxon>
    </lineage>
</organism>
<dbReference type="RefSeq" id="WP_229686023.1">
    <property type="nucleotide sequence ID" value="NZ_BMMB01000018.1"/>
</dbReference>
<accession>A0ABU1J4N4</accession>
<dbReference type="SUPFAM" id="SSF55729">
    <property type="entry name" value="Acyl-CoA N-acyltransferases (Nat)"/>
    <property type="match status" value="1"/>
</dbReference>
<proteinExistence type="predicted"/>
<feature type="domain" description="N-acetyltransferase" evidence="1">
    <location>
        <begin position="1"/>
        <end position="134"/>
    </location>
</feature>
<evidence type="ECO:0000259" key="1">
    <source>
        <dbReference type="PROSITE" id="PS51186"/>
    </source>
</evidence>
<reference evidence="2 3" key="1">
    <citation type="submission" date="2023-07" db="EMBL/GenBank/DDBJ databases">
        <title>Genomic Encyclopedia of Type Strains, Phase IV (KMG-IV): sequencing the most valuable type-strain genomes for metagenomic binning, comparative biology and taxonomic classification.</title>
        <authorList>
            <person name="Goeker M."/>
        </authorList>
    </citation>
    <scope>NUCLEOTIDE SEQUENCE [LARGE SCALE GENOMIC DNA]</scope>
    <source>
        <strain evidence="2 3">DSM 22170</strain>
    </source>
</reference>
<protein>
    <submittedName>
        <fullName evidence="2">GNAT superfamily N-acetyltransferase</fullName>
    </submittedName>
</protein>
<dbReference type="Proteomes" id="UP001185028">
    <property type="component" value="Unassembled WGS sequence"/>
</dbReference>
<dbReference type="Pfam" id="PF13673">
    <property type="entry name" value="Acetyltransf_10"/>
    <property type="match status" value="1"/>
</dbReference>
<dbReference type="Gene3D" id="3.40.630.30">
    <property type="match status" value="1"/>
</dbReference>
<dbReference type="EMBL" id="JAVDQH010000030">
    <property type="protein sequence ID" value="MDR6246474.1"/>
    <property type="molecule type" value="Genomic_DNA"/>
</dbReference>
<dbReference type="InterPro" id="IPR000182">
    <property type="entry name" value="GNAT_dom"/>
</dbReference>
<sequence length="135" mass="16105">MIREIKKEQAWQVRHEVMWPDRELDYVKLKKDDQGLHYGLFDGDELVSVISLFLHESEGQFRKFATRIPWQGQGHGSRLLSFIMTEAERHGLRRLYCNARIEKTAFYERFDLRATGESFQKGGKDYIIMERYWSG</sequence>
<dbReference type="CDD" id="cd04301">
    <property type="entry name" value="NAT_SF"/>
    <property type="match status" value="1"/>
</dbReference>
<evidence type="ECO:0000313" key="3">
    <source>
        <dbReference type="Proteomes" id="UP001185028"/>
    </source>
</evidence>
<evidence type="ECO:0000313" key="2">
    <source>
        <dbReference type="EMBL" id="MDR6246474.1"/>
    </source>
</evidence>
<gene>
    <name evidence="2" type="ORF">JOC58_004419</name>
</gene>
<dbReference type="PROSITE" id="PS51186">
    <property type="entry name" value="GNAT"/>
    <property type="match status" value="1"/>
</dbReference>
<comment type="caution">
    <text evidence="2">The sequence shown here is derived from an EMBL/GenBank/DDBJ whole genome shotgun (WGS) entry which is preliminary data.</text>
</comment>
<dbReference type="InterPro" id="IPR016181">
    <property type="entry name" value="Acyl_CoA_acyltransferase"/>
</dbReference>
<keyword evidence="3" id="KW-1185">Reference proteome</keyword>